<evidence type="ECO:0000313" key="3">
    <source>
        <dbReference type="EMBL" id="MDC7788912.1"/>
    </source>
</evidence>
<keyword evidence="4" id="KW-1185">Reference proteome</keyword>
<dbReference type="CDD" id="cd07721">
    <property type="entry name" value="yflN-like_MBL-fold"/>
    <property type="match status" value="1"/>
</dbReference>
<name>A0ABT5JH37_RHOTP</name>
<dbReference type="RefSeq" id="WP_272779745.1">
    <property type="nucleotide sequence ID" value="NZ_JAQQLI010000055.1"/>
</dbReference>
<dbReference type="PANTHER" id="PTHR42951">
    <property type="entry name" value="METALLO-BETA-LACTAMASE DOMAIN-CONTAINING"/>
    <property type="match status" value="1"/>
</dbReference>
<dbReference type="Gene3D" id="3.60.15.10">
    <property type="entry name" value="Ribonuclease Z/Hydroxyacylglutathione hydrolase-like"/>
    <property type="match status" value="1"/>
</dbReference>
<comment type="caution">
    <text evidence="3">The sequence shown here is derived from an EMBL/GenBank/DDBJ whole genome shotgun (WGS) entry which is preliminary data.</text>
</comment>
<gene>
    <name evidence="3" type="ORF">PQJ73_24785</name>
</gene>
<feature type="region of interest" description="Disordered" evidence="1">
    <location>
        <begin position="1"/>
        <end position="25"/>
    </location>
</feature>
<dbReference type="Pfam" id="PF00753">
    <property type="entry name" value="Lactamase_B"/>
    <property type="match status" value="1"/>
</dbReference>
<dbReference type="PANTHER" id="PTHR42951:SF17">
    <property type="entry name" value="METALLO-BETA-LACTAMASE DOMAIN-CONTAINING PROTEIN"/>
    <property type="match status" value="1"/>
</dbReference>
<dbReference type="EMBL" id="JAQQLI010000055">
    <property type="protein sequence ID" value="MDC7788912.1"/>
    <property type="molecule type" value="Genomic_DNA"/>
</dbReference>
<evidence type="ECO:0000259" key="2">
    <source>
        <dbReference type="SMART" id="SM00849"/>
    </source>
</evidence>
<proteinExistence type="predicted"/>
<dbReference type="SMART" id="SM00849">
    <property type="entry name" value="Lactamase_B"/>
    <property type="match status" value="1"/>
</dbReference>
<dbReference type="SUPFAM" id="SSF56281">
    <property type="entry name" value="Metallo-hydrolase/oxidoreductase"/>
    <property type="match status" value="1"/>
</dbReference>
<reference evidence="3" key="1">
    <citation type="journal article" date="2023" name="Microbiol Resour">
        <title>Genome Sequences of Rhodoplanes serenus and Two Thermotolerant Strains, Rhodoplanes tepidamans and 'Rhodoplanes cryptolactis,' Further Refine the Genus.</title>
        <authorList>
            <person name="Rayyan A.A."/>
            <person name="Kyndt J.A."/>
        </authorList>
    </citation>
    <scope>NUCLEOTIDE SEQUENCE</scope>
    <source>
        <strain evidence="3">DSM 9987</strain>
    </source>
</reference>
<evidence type="ECO:0000256" key="1">
    <source>
        <dbReference type="SAM" id="MobiDB-lite"/>
    </source>
</evidence>
<reference evidence="3" key="2">
    <citation type="submission" date="2023-02" db="EMBL/GenBank/DDBJ databases">
        <authorList>
            <person name="Rayyan A."/>
            <person name="Meyer T."/>
            <person name="Kyndt J.A."/>
        </authorList>
    </citation>
    <scope>NUCLEOTIDE SEQUENCE</scope>
    <source>
        <strain evidence="3">DSM 9987</strain>
    </source>
</reference>
<sequence length="298" mass="31860">MGRQIPLDDRTRADDPRRDAARDDGTHEVLPDLAYQRLAIVNVCFVGPIGAADGGWVLVDAGLFGTAALIRSAAARRFGEASRPSAIVLTHAHFDHVGALETLADAWDVPIYAHPLEHPYLTGDAAYPAPDPTVGGGLMALASPLYPRGPVDVRTRLRALPADGSVPVLPGWCWIATPSHSAGHVSLWREADATLIVGDAFVTTKQESVYAAAMQTPELHGPPMYYTTDWEASAASVRRLAALEPEIVMAGHGRPMRGAALRDALRLLADNFAEIAVPEHGRYVDTPARAADGTAYVR</sequence>
<feature type="domain" description="Metallo-beta-lactamase" evidence="2">
    <location>
        <begin position="40"/>
        <end position="252"/>
    </location>
</feature>
<dbReference type="Proteomes" id="UP001165652">
    <property type="component" value="Unassembled WGS sequence"/>
</dbReference>
<dbReference type="InterPro" id="IPR036866">
    <property type="entry name" value="RibonucZ/Hydroxyglut_hydro"/>
</dbReference>
<dbReference type="InterPro" id="IPR050855">
    <property type="entry name" value="NDM-1-like"/>
</dbReference>
<organism evidence="3 4">
    <name type="scientific">Rhodoplanes tepidamans</name>
    <name type="common">Rhodoplanes cryptolactis</name>
    <dbReference type="NCBI Taxonomy" id="200616"/>
    <lineage>
        <taxon>Bacteria</taxon>
        <taxon>Pseudomonadati</taxon>
        <taxon>Pseudomonadota</taxon>
        <taxon>Alphaproteobacteria</taxon>
        <taxon>Hyphomicrobiales</taxon>
        <taxon>Nitrobacteraceae</taxon>
        <taxon>Rhodoplanes</taxon>
    </lineage>
</organism>
<protein>
    <submittedName>
        <fullName evidence="3">MBL fold metallo-hydrolase</fullName>
    </submittedName>
</protein>
<dbReference type="InterPro" id="IPR001279">
    <property type="entry name" value="Metallo-B-lactamas"/>
</dbReference>
<evidence type="ECO:0000313" key="4">
    <source>
        <dbReference type="Proteomes" id="UP001165652"/>
    </source>
</evidence>
<accession>A0ABT5JH37</accession>